<feature type="region of interest" description="Disordered" evidence="4">
    <location>
        <begin position="197"/>
        <end position="235"/>
    </location>
</feature>
<dbReference type="Pfam" id="PF09751">
    <property type="entry name" value="Es2"/>
    <property type="match status" value="1"/>
</dbReference>
<keyword evidence="3" id="KW-0539">Nucleus</keyword>
<comment type="similarity">
    <text evidence="2">Belongs to the ESS2 family.</text>
</comment>
<feature type="region of interest" description="Disordered" evidence="4">
    <location>
        <begin position="1"/>
        <end position="27"/>
    </location>
</feature>
<dbReference type="PANTHER" id="PTHR12940:SF0">
    <property type="entry name" value="SPLICING FACTOR ESS-2 HOMOLOG"/>
    <property type="match status" value="1"/>
</dbReference>
<name>A0A9P4QX89_9PLEO</name>
<evidence type="ECO:0000256" key="2">
    <source>
        <dbReference type="ARBA" id="ARBA00009072"/>
    </source>
</evidence>
<protein>
    <submittedName>
        <fullName evidence="5">Uncharacterized protein</fullName>
    </submittedName>
</protein>
<comment type="subcellular location">
    <subcellularLocation>
        <location evidence="1">Nucleus</location>
    </subcellularLocation>
</comment>
<sequence>MSSKGNASSLTKRPAPGSLMAPPPAPKRIKRPKIVLDEDTYADAVSHIIIRDFFPGLLETNAQHEYLDAINSNDRMWIRQAADQLTHTMNTPRGMRRKAGVAPSATPRTSGSATPKVWAGDTPVTVAGSEVENGEEKKPEVDTNLSLSAFQTKYTSEDQESFLQILDRQNALRFLKHKWARTGNTLASKQRLAQQKVLEASSSSSTSQALVPRPSQDLDLRPAAPKTTKHEPINALMYPPDSIEDWAPTRAQAAEAASLAPPKQILLHNTRLPVVPDDPPRPPSPTTSAIHDAIAGNPRRTQSELEYAGAEPGINNYAFVDESEPPRDLLSKFDIKSEPSPFTIREASAREKLHHALVDRNNEKNKAAGKGMGLLGGQTPRFASAPKTPGRRNAAELTPAGRKLFDSIGGRTPRRSVAAGLPAPLPPPLLGLRFASGPW</sequence>
<dbReference type="OrthoDB" id="19679at2759"/>
<dbReference type="AlphaFoldDB" id="A0A9P4QX89"/>
<evidence type="ECO:0000256" key="1">
    <source>
        <dbReference type="ARBA" id="ARBA00004123"/>
    </source>
</evidence>
<proteinExistence type="inferred from homology"/>
<evidence type="ECO:0000256" key="4">
    <source>
        <dbReference type="SAM" id="MobiDB-lite"/>
    </source>
</evidence>
<dbReference type="EMBL" id="ML996151">
    <property type="protein sequence ID" value="KAF2734150.1"/>
    <property type="molecule type" value="Genomic_DNA"/>
</dbReference>
<gene>
    <name evidence="5" type="ORF">EJ04DRAFT_535003</name>
</gene>
<feature type="region of interest" description="Disordered" evidence="4">
    <location>
        <begin position="87"/>
        <end position="122"/>
    </location>
</feature>
<feature type="region of interest" description="Disordered" evidence="4">
    <location>
        <begin position="366"/>
        <end position="423"/>
    </location>
</feature>
<organism evidence="5 6">
    <name type="scientific">Polyplosphaeria fusca</name>
    <dbReference type="NCBI Taxonomy" id="682080"/>
    <lineage>
        <taxon>Eukaryota</taxon>
        <taxon>Fungi</taxon>
        <taxon>Dikarya</taxon>
        <taxon>Ascomycota</taxon>
        <taxon>Pezizomycotina</taxon>
        <taxon>Dothideomycetes</taxon>
        <taxon>Pleosporomycetidae</taxon>
        <taxon>Pleosporales</taxon>
        <taxon>Tetraplosphaeriaceae</taxon>
        <taxon>Polyplosphaeria</taxon>
    </lineage>
</organism>
<comment type="caution">
    <text evidence="5">The sequence shown here is derived from an EMBL/GenBank/DDBJ whole genome shotgun (WGS) entry which is preliminary data.</text>
</comment>
<dbReference type="InterPro" id="IPR019148">
    <property type="entry name" value="Nuclear_protein_DGCR14_ESS-2"/>
</dbReference>
<reference evidence="5" key="1">
    <citation type="journal article" date="2020" name="Stud. Mycol.">
        <title>101 Dothideomycetes genomes: a test case for predicting lifestyles and emergence of pathogens.</title>
        <authorList>
            <person name="Haridas S."/>
            <person name="Albert R."/>
            <person name="Binder M."/>
            <person name="Bloem J."/>
            <person name="Labutti K."/>
            <person name="Salamov A."/>
            <person name="Andreopoulos B."/>
            <person name="Baker S."/>
            <person name="Barry K."/>
            <person name="Bills G."/>
            <person name="Bluhm B."/>
            <person name="Cannon C."/>
            <person name="Castanera R."/>
            <person name="Culley D."/>
            <person name="Daum C."/>
            <person name="Ezra D."/>
            <person name="Gonzalez J."/>
            <person name="Henrissat B."/>
            <person name="Kuo A."/>
            <person name="Liang C."/>
            <person name="Lipzen A."/>
            <person name="Lutzoni F."/>
            <person name="Magnuson J."/>
            <person name="Mondo S."/>
            <person name="Nolan M."/>
            <person name="Ohm R."/>
            <person name="Pangilinan J."/>
            <person name="Park H.-J."/>
            <person name="Ramirez L."/>
            <person name="Alfaro M."/>
            <person name="Sun H."/>
            <person name="Tritt A."/>
            <person name="Yoshinaga Y."/>
            <person name="Zwiers L.-H."/>
            <person name="Turgeon B."/>
            <person name="Goodwin S."/>
            <person name="Spatafora J."/>
            <person name="Crous P."/>
            <person name="Grigoriev I."/>
        </authorList>
    </citation>
    <scope>NUCLEOTIDE SEQUENCE</scope>
    <source>
        <strain evidence="5">CBS 125425</strain>
    </source>
</reference>
<evidence type="ECO:0000256" key="3">
    <source>
        <dbReference type="ARBA" id="ARBA00023242"/>
    </source>
</evidence>
<feature type="region of interest" description="Disordered" evidence="4">
    <location>
        <begin position="278"/>
        <end position="302"/>
    </location>
</feature>
<dbReference type="GO" id="GO:0071013">
    <property type="term" value="C:catalytic step 2 spliceosome"/>
    <property type="evidence" value="ECO:0007669"/>
    <property type="project" value="TreeGrafter"/>
</dbReference>
<accession>A0A9P4QX89</accession>
<dbReference type="Proteomes" id="UP000799444">
    <property type="component" value="Unassembled WGS sequence"/>
</dbReference>
<dbReference type="PANTHER" id="PTHR12940">
    <property type="entry name" value="ES-2 PROTEIN - RELATED"/>
    <property type="match status" value="1"/>
</dbReference>
<evidence type="ECO:0000313" key="5">
    <source>
        <dbReference type="EMBL" id="KAF2734150.1"/>
    </source>
</evidence>
<keyword evidence="6" id="KW-1185">Reference proteome</keyword>
<feature type="compositionally biased region" description="Polar residues" evidence="4">
    <location>
        <begin position="1"/>
        <end position="11"/>
    </location>
</feature>
<evidence type="ECO:0000313" key="6">
    <source>
        <dbReference type="Proteomes" id="UP000799444"/>
    </source>
</evidence>